<dbReference type="PANTHER" id="PTHR33095">
    <property type="entry name" value="OS07G0619500 PROTEIN"/>
    <property type="match status" value="1"/>
</dbReference>
<dbReference type="InterPro" id="IPR012442">
    <property type="entry name" value="DUF1645_plant"/>
</dbReference>
<feature type="compositionally biased region" description="Basic and acidic residues" evidence="1">
    <location>
        <begin position="160"/>
        <end position="171"/>
    </location>
</feature>
<name>A0AAN9FSQ6_CROPI</name>
<feature type="compositionally biased region" description="Acidic residues" evidence="1">
    <location>
        <begin position="93"/>
        <end position="105"/>
    </location>
</feature>
<gene>
    <name evidence="2" type="ORF">RIF29_10260</name>
</gene>
<feature type="compositionally biased region" description="Low complexity" evidence="1">
    <location>
        <begin position="8"/>
        <end position="32"/>
    </location>
</feature>
<evidence type="ECO:0000256" key="1">
    <source>
        <dbReference type="SAM" id="MobiDB-lite"/>
    </source>
</evidence>
<dbReference type="Pfam" id="PF07816">
    <property type="entry name" value="DUF1645"/>
    <property type="match status" value="1"/>
</dbReference>
<dbReference type="Proteomes" id="UP001372338">
    <property type="component" value="Unassembled WGS sequence"/>
</dbReference>
<reference evidence="2 3" key="1">
    <citation type="submission" date="2024-01" db="EMBL/GenBank/DDBJ databases">
        <title>The genomes of 5 underutilized Papilionoideae crops provide insights into root nodulation and disease resistanc.</title>
        <authorList>
            <person name="Yuan L."/>
        </authorList>
    </citation>
    <scope>NUCLEOTIDE SEQUENCE [LARGE SCALE GENOMIC DNA]</scope>
    <source>
        <strain evidence="2">ZHUSHIDOU_FW_LH</strain>
        <tissue evidence="2">Leaf</tissue>
    </source>
</reference>
<organism evidence="2 3">
    <name type="scientific">Crotalaria pallida</name>
    <name type="common">Smooth rattlebox</name>
    <name type="synonym">Crotalaria striata</name>
    <dbReference type="NCBI Taxonomy" id="3830"/>
    <lineage>
        <taxon>Eukaryota</taxon>
        <taxon>Viridiplantae</taxon>
        <taxon>Streptophyta</taxon>
        <taxon>Embryophyta</taxon>
        <taxon>Tracheophyta</taxon>
        <taxon>Spermatophyta</taxon>
        <taxon>Magnoliopsida</taxon>
        <taxon>eudicotyledons</taxon>
        <taxon>Gunneridae</taxon>
        <taxon>Pentapetalae</taxon>
        <taxon>rosids</taxon>
        <taxon>fabids</taxon>
        <taxon>Fabales</taxon>
        <taxon>Fabaceae</taxon>
        <taxon>Papilionoideae</taxon>
        <taxon>50 kb inversion clade</taxon>
        <taxon>genistoids sensu lato</taxon>
        <taxon>core genistoids</taxon>
        <taxon>Crotalarieae</taxon>
        <taxon>Crotalaria</taxon>
    </lineage>
</organism>
<feature type="region of interest" description="Disordered" evidence="1">
    <location>
        <begin position="53"/>
        <end position="105"/>
    </location>
</feature>
<protein>
    <submittedName>
        <fullName evidence="2">Uncharacterized protein</fullName>
    </submittedName>
</protein>
<feature type="region of interest" description="Disordered" evidence="1">
    <location>
        <begin position="1"/>
        <end position="32"/>
    </location>
</feature>
<comment type="caution">
    <text evidence="2">The sequence shown here is derived from an EMBL/GenBank/DDBJ whole genome shotgun (WGS) entry which is preliminary data.</text>
</comment>
<sequence length="377" mass="41981">MIQVETMQQQQPPQQQGPHVSPSPSFRLKSFSSSETLAEIAARVIEELRWDPHNSISDDDHLLQPWENENDDDNHAQHEEDVINGNNKIDNDNNSEDEDEDDEDEFEFTFYPREPNTSPVSADDVFFNGQIKPTYPLFDRTLLLNNNIPNDTVSVINKTNQHDDAASDEIKRRRPPLRKLMSEERETASCSTSTSEADESLDLEGIPEGTYCVWTPHSVGVKEREKKISSTGSVSKRWKLRNLVLRSQSEGKEKVDKRSNRVANEVEKVGSGDGNGGALMTVVKDGEQGKRKSLLPNKQEFWGTKLAEEEKSGGACTCKRWWVTGLDAKRWLVTVACGTVMVVVVGDGGNGGFSSTAFPPLSRLFDVSSIAILCLAA</sequence>
<evidence type="ECO:0000313" key="3">
    <source>
        <dbReference type="Proteomes" id="UP001372338"/>
    </source>
</evidence>
<dbReference type="PANTHER" id="PTHR33095:SF23">
    <property type="entry name" value="DUF1645 FAMILY PROTEIN"/>
    <property type="match status" value="1"/>
</dbReference>
<dbReference type="EMBL" id="JAYWIO010000002">
    <property type="protein sequence ID" value="KAK7281897.1"/>
    <property type="molecule type" value="Genomic_DNA"/>
</dbReference>
<feature type="region of interest" description="Disordered" evidence="1">
    <location>
        <begin position="158"/>
        <end position="200"/>
    </location>
</feature>
<feature type="compositionally biased region" description="Basic and acidic residues" evidence="1">
    <location>
        <begin position="53"/>
        <end position="62"/>
    </location>
</feature>
<keyword evidence="3" id="KW-1185">Reference proteome</keyword>
<dbReference type="AlphaFoldDB" id="A0AAN9FSQ6"/>
<proteinExistence type="predicted"/>
<accession>A0AAN9FSQ6</accession>
<evidence type="ECO:0000313" key="2">
    <source>
        <dbReference type="EMBL" id="KAK7281897.1"/>
    </source>
</evidence>